<dbReference type="RefSeq" id="WP_048860372.1">
    <property type="nucleotide sequence ID" value="NZ_BANB01000114.1"/>
</dbReference>
<dbReference type="CDD" id="cd07185">
    <property type="entry name" value="OmpA_C-like"/>
    <property type="match status" value="1"/>
</dbReference>
<accession>A0A0D6P5C9</accession>
<feature type="domain" description="OmpA-like" evidence="3">
    <location>
        <begin position="21"/>
        <end position="130"/>
    </location>
</feature>
<dbReference type="SUPFAM" id="SSF103088">
    <property type="entry name" value="OmpA-like"/>
    <property type="match status" value="1"/>
</dbReference>
<dbReference type="PROSITE" id="PS51123">
    <property type="entry name" value="OMPA_2"/>
    <property type="match status" value="1"/>
</dbReference>
<dbReference type="PANTHER" id="PTHR30329:SF21">
    <property type="entry name" value="LIPOPROTEIN YIAD-RELATED"/>
    <property type="match status" value="1"/>
</dbReference>
<protein>
    <recommendedName>
        <fullName evidence="3">OmpA-like domain-containing protein</fullName>
    </recommendedName>
</protein>
<evidence type="ECO:0000259" key="3">
    <source>
        <dbReference type="PROSITE" id="PS51123"/>
    </source>
</evidence>
<keyword evidence="1" id="KW-0472">Membrane</keyword>
<dbReference type="PROSITE" id="PS51257">
    <property type="entry name" value="PROKAR_LIPOPROTEIN"/>
    <property type="match status" value="1"/>
</dbReference>
<sequence>MRRLAVAFSLLVPMLFAIAACGEHPASPSFVVFFSDFSSTLDAPAQGAVSAAAKWATKHQGPVVVIGYADPNGSPAAAYDMSHARAQAVVDQLIRDGVAASRITKEARGSTDYTLSSQESRRVEIRILGG</sequence>
<keyword evidence="5" id="KW-1185">Reference proteome</keyword>
<proteinExistence type="predicted"/>
<dbReference type="AlphaFoldDB" id="A0A0D6P5C9"/>
<evidence type="ECO:0000313" key="5">
    <source>
        <dbReference type="Proteomes" id="UP000032680"/>
    </source>
</evidence>
<evidence type="ECO:0000256" key="1">
    <source>
        <dbReference type="PROSITE-ProRule" id="PRU00473"/>
    </source>
</evidence>
<keyword evidence="2" id="KW-0732">Signal</keyword>
<dbReference type="Proteomes" id="UP000032680">
    <property type="component" value="Unassembled WGS sequence"/>
</dbReference>
<dbReference type="InterPro" id="IPR036737">
    <property type="entry name" value="OmpA-like_sf"/>
</dbReference>
<feature type="signal peptide" evidence="2">
    <location>
        <begin position="1"/>
        <end position="19"/>
    </location>
</feature>
<reference evidence="4 5" key="1">
    <citation type="submission" date="2012-11" db="EMBL/GenBank/DDBJ databases">
        <title>Whole genome sequence of Acidisphaera rubrifaciens HS-AP3.</title>
        <authorList>
            <person name="Azuma Y."/>
            <person name="Higashiura N."/>
            <person name="Hirakawa H."/>
            <person name="Matsushita K."/>
        </authorList>
    </citation>
    <scope>NUCLEOTIDE SEQUENCE [LARGE SCALE GENOMIC DNA]</scope>
    <source>
        <strain evidence="4 5">HS-AP3</strain>
    </source>
</reference>
<evidence type="ECO:0000256" key="2">
    <source>
        <dbReference type="SAM" id="SignalP"/>
    </source>
</evidence>
<dbReference type="Gene3D" id="3.30.1330.60">
    <property type="entry name" value="OmpA-like domain"/>
    <property type="match status" value="1"/>
</dbReference>
<dbReference type="InterPro" id="IPR050330">
    <property type="entry name" value="Bact_OuterMem_StrucFunc"/>
</dbReference>
<dbReference type="OrthoDB" id="9782229at2"/>
<dbReference type="PANTHER" id="PTHR30329">
    <property type="entry name" value="STATOR ELEMENT OF FLAGELLAR MOTOR COMPLEX"/>
    <property type="match status" value="1"/>
</dbReference>
<dbReference type="EMBL" id="BANB01000114">
    <property type="protein sequence ID" value="GAN76546.1"/>
    <property type="molecule type" value="Genomic_DNA"/>
</dbReference>
<comment type="caution">
    <text evidence="4">The sequence shown here is derived from an EMBL/GenBank/DDBJ whole genome shotgun (WGS) entry which is preliminary data.</text>
</comment>
<organism evidence="4 5">
    <name type="scientific">Acidisphaera rubrifaciens HS-AP3</name>
    <dbReference type="NCBI Taxonomy" id="1231350"/>
    <lineage>
        <taxon>Bacteria</taxon>
        <taxon>Pseudomonadati</taxon>
        <taxon>Pseudomonadota</taxon>
        <taxon>Alphaproteobacteria</taxon>
        <taxon>Acetobacterales</taxon>
        <taxon>Acetobacteraceae</taxon>
        <taxon>Acidisphaera</taxon>
    </lineage>
</organism>
<feature type="chain" id="PRO_5002309891" description="OmpA-like domain-containing protein" evidence="2">
    <location>
        <begin position="20"/>
        <end position="130"/>
    </location>
</feature>
<dbReference type="InterPro" id="IPR006665">
    <property type="entry name" value="OmpA-like"/>
</dbReference>
<gene>
    <name evidence="4" type="ORF">Asru_0114_05</name>
</gene>
<name>A0A0D6P5C9_9PROT</name>
<dbReference type="GO" id="GO:0016020">
    <property type="term" value="C:membrane"/>
    <property type="evidence" value="ECO:0007669"/>
    <property type="project" value="UniProtKB-UniRule"/>
</dbReference>
<dbReference type="Pfam" id="PF00691">
    <property type="entry name" value="OmpA"/>
    <property type="match status" value="1"/>
</dbReference>
<evidence type="ECO:0000313" key="4">
    <source>
        <dbReference type="EMBL" id="GAN76546.1"/>
    </source>
</evidence>